<organism evidence="1 2">
    <name type="scientific">Bacillus thuringiensis subsp. tolworthi</name>
    <dbReference type="NCBI Taxonomy" id="1442"/>
    <lineage>
        <taxon>Bacteria</taxon>
        <taxon>Bacillati</taxon>
        <taxon>Bacillota</taxon>
        <taxon>Bacilli</taxon>
        <taxon>Bacillales</taxon>
        <taxon>Bacillaceae</taxon>
        <taxon>Bacillus</taxon>
        <taxon>Bacillus cereus group</taxon>
    </lineage>
</organism>
<dbReference type="EMBL" id="AP014864">
    <property type="protein sequence ID" value="BAR82443.1"/>
    <property type="molecule type" value="Genomic_DNA"/>
</dbReference>
<gene>
    <name evidence="1" type="ORF">KNN_01597</name>
</gene>
<dbReference type="Proteomes" id="UP000055316">
    <property type="component" value="Chromosome"/>
</dbReference>
<accession>A0A9W3ZW73</accession>
<reference evidence="1 2" key="1">
    <citation type="submission" date="2015-05" db="EMBL/GenBank/DDBJ databases">
        <title>Whole genome sequence of Bacillus thuringiensis serovar tolworthi Pasteur Institute Standard strain.</title>
        <authorList>
            <person name="Kanda K."/>
            <person name="Nakashima K."/>
            <person name="Nagano Y."/>
        </authorList>
    </citation>
    <scope>NUCLEOTIDE SEQUENCE [LARGE SCALE GENOMIC DNA]</scope>
    <source>
        <strain evidence="1 2">Pasteur Institute Standard strain</strain>
    </source>
</reference>
<sequence length="57" mass="7009">MGFRFSKTDVCWNAMLDVNFKANKLFNERPMNVIIRWSFYFVEKKRLFDIMGNKTYF</sequence>
<protein>
    <submittedName>
        <fullName evidence="1">Kinesin-like protein Klp10A</fullName>
    </submittedName>
</protein>
<evidence type="ECO:0000313" key="1">
    <source>
        <dbReference type="EMBL" id="BAR82443.1"/>
    </source>
</evidence>
<evidence type="ECO:0000313" key="2">
    <source>
        <dbReference type="Proteomes" id="UP000055316"/>
    </source>
</evidence>
<proteinExistence type="predicted"/>
<dbReference type="AlphaFoldDB" id="A0A9W3ZW73"/>
<name>A0A9W3ZW73_BACTO</name>